<name>A0A1J4JF44_9EUKA</name>
<feature type="compositionally biased region" description="Basic and acidic residues" evidence="1">
    <location>
        <begin position="98"/>
        <end position="108"/>
    </location>
</feature>
<organism evidence="2 3">
    <name type="scientific">Tritrichomonas foetus</name>
    <dbReference type="NCBI Taxonomy" id="1144522"/>
    <lineage>
        <taxon>Eukaryota</taxon>
        <taxon>Metamonada</taxon>
        <taxon>Parabasalia</taxon>
        <taxon>Tritrichomonadida</taxon>
        <taxon>Tritrichomonadidae</taxon>
        <taxon>Tritrichomonas</taxon>
    </lineage>
</organism>
<dbReference type="VEuPathDB" id="TrichDB:TRFO_36041"/>
<sequence>MFQISTTTTLFGEIPPAKFAEADSDSKNDYQEEIVQKYKLAPAPRKAPVVEEAAETEEIGQPKKVDIEGPKRHREILKGSTGSKIFSMLQNMKPSTRVQKDNAPKVKTADSAPPKRKLAFSK</sequence>
<protein>
    <submittedName>
        <fullName evidence="2">Uncharacterized protein</fullName>
    </submittedName>
</protein>
<dbReference type="Proteomes" id="UP000179807">
    <property type="component" value="Unassembled WGS sequence"/>
</dbReference>
<dbReference type="OrthoDB" id="10559454at2759"/>
<evidence type="ECO:0000313" key="2">
    <source>
        <dbReference type="EMBL" id="OHS97712.1"/>
    </source>
</evidence>
<reference evidence="2" key="1">
    <citation type="submission" date="2016-10" db="EMBL/GenBank/DDBJ databases">
        <authorList>
            <person name="Benchimol M."/>
            <person name="Almeida L.G."/>
            <person name="Vasconcelos A.T."/>
            <person name="Perreira-Neves A."/>
            <person name="Rosa I.A."/>
            <person name="Tasca T."/>
            <person name="Bogo M.R."/>
            <person name="de Souza W."/>
        </authorList>
    </citation>
    <scope>NUCLEOTIDE SEQUENCE [LARGE SCALE GENOMIC DNA]</scope>
    <source>
        <strain evidence="2">K</strain>
    </source>
</reference>
<feature type="compositionally biased region" description="Basic and acidic residues" evidence="1">
    <location>
        <begin position="60"/>
        <end position="70"/>
    </location>
</feature>
<accession>A0A1J4JF44</accession>
<evidence type="ECO:0000256" key="1">
    <source>
        <dbReference type="SAM" id="MobiDB-lite"/>
    </source>
</evidence>
<dbReference type="AlphaFoldDB" id="A0A1J4JF44"/>
<evidence type="ECO:0000313" key="3">
    <source>
        <dbReference type="Proteomes" id="UP000179807"/>
    </source>
</evidence>
<dbReference type="RefSeq" id="XP_068350849.1">
    <property type="nucleotide sequence ID" value="XM_068510602.1"/>
</dbReference>
<dbReference type="EMBL" id="MLAK01001099">
    <property type="protein sequence ID" value="OHS97712.1"/>
    <property type="molecule type" value="Genomic_DNA"/>
</dbReference>
<dbReference type="GeneID" id="94845306"/>
<keyword evidence="3" id="KW-1185">Reference proteome</keyword>
<feature type="region of interest" description="Disordered" evidence="1">
    <location>
        <begin position="45"/>
        <end position="70"/>
    </location>
</feature>
<comment type="caution">
    <text evidence="2">The sequence shown here is derived from an EMBL/GenBank/DDBJ whole genome shotgun (WGS) entry which is preliminary data.</text>
</comment>
<gene>
    <name evidence="2" type="ORF">TRFO_36041</name>
</gene>
<proteinExistence type="predicted"/>
<feature type="region of interest" description="Disordered" evidence="1">
    <location>
        <begin position="91"/>
        <end position="122"/>
    </location>
</feature>